<dbReference type="Proteomes" id="UP000177610">
    <property type="component" value="Unassembled WGS sequence"/>
</dbReference>
<feature type="domain" description="Transposase IS200-like" evidence="1">
    <location>
        <begin position="10"/>
        <end position="140"/>
    </location>
</feature>
<reference evidence="2 3" key="1">
    <citation type="journal article" date="2016" name="Nat. Commun.">
        <title>Thousands of microbial genomes shed light on interconnected biogeochemical processes in an aquifer system.</title>
        <authorList>
            <person name="Anantharaman K."/>
            <person name="Brown C.T."/>
            <person name="Hug L.A."/>
            <person name="Sharon I."/>
            <person name="Castelle C.J."/>
            <person name="Probst A.J."/>
            <person name="Thomas B.C."/>
            <person name="Singh A."/>
            <person name="Wilkins M.J."/>
            <person name="Karaoz U."/>
            <person name="Brodie E.L."/>
            <person name="Williams K.H."/>
            <person name="Hubbard S.S."/>
            <person name="Banfield J.F."/>
        </authorList>
    </citation>
    <scope>NUCLEOTIDE SEQUENCE [LARGE SCALE GENOMIC DNA]</scope>
</reference>
<dbReference type="AlphaFoldDB" id="A0A1F5N8L0"/>
<sequence>MQYRDYKLFSAGNYYHIFNRGVNKQLIFFDDQDYTQFLKRLRIILGKLVLPPSKSRIQPFAPGTFTILAYCLMPNHFHFLIKQNTLINIDKLILKLCTSYVCYINKKYSRIGNLFQDRFKAKLVDTSEYASYLSAYIHNNPSNVKTYEYSSFQEILGISPESICDRSILLSWFENSTTHYEDFVMSHQNRNEEIKKTFDFEGF</sequence>
<evidence type="ECO:0000313" key="2">
    <source>
        <dbReference type="EMBL" id="OGE73997.1"/>
    </source>
</evidence>
<dbReference type="Pfam" id="PF01797">
    <property type="entry name" value="Y1_Tnp"/>
    <property type="match status" value="1"/>
</dbReference>
<proteinExistence type="predicted"/>
<organism evidence="2 3">
    <name type="scientific">Candidatus Doudnabacteria bacterium RIFCSPHIGHO2_01_FULL_41_86</name>
    <dbReference type="NCBI Taxonomy" id="1817821"/>
    <lineage>
        <taxon>Bacteria</taxon>
        <taxon>Candidatus Doudnaibacteriota</taxon>
    </lineage>
</organism>
<comment type="caution">
    <text evidence="2">The sequence shown here is derived from an EMBL/GenBank/DDBJ whole genome shotgun (WGS) entry which is preliminary data.</text>
</comment>
<dbReference type="InterPro" id="IPR002686">
    <property type="entry name" value="Transposase_17"/>
</dbReference>
<dbReference type="GO" id="GO:0004803">
    <property type="term" value="F:transposase activity"/>
    <property type="evidence" value="ECO:0007669"/>
    <property type="project" value="InterPro"/>
</dbReference>
<protein>
    <recommendedName>
        <fullName evidence="1">Transposase IS200-like domain-containing protein</fullName>
    </recommendedName>
</protein>
<evidence type="ECO:0000313" key="3">
    <source>
        <dbReference type="Proteomes" id="UP000177610"/>
    </source>
</evidence>
<dbReference type="EMBL" id="MFEH01000003">
    <property type="protein sequence ID" value="OGE73997.1"/>
    <property type="molecule type" value="Genomic_DNA"/>
</dbReference>
<dbReference type="SUPFAM" id="SSF143422">
    <property type="entry name" value="Transposase IS200-like"/>
    <property type="match status" value="1"/>
</dbReference>
<gene>
    <name evidence="2" type="ORF">A2717_00500</name>
</gene>
<dbReference type="Gene3D" id="3.30.70.1290">
    <property type="entry name" value="Transposase IS200-like"/>
    <property type="match status" value="1"/>
</dbReference>
<dbReference type="GO" id="GO:0003677">
    <property type="term" value="F:DNA binding"/>
    <property type="evidence" value="ECO:0007669"/>
    <property type="project" value="InterPro"/>
</dbReference>
<dbReference type="SMART" id="SM01321">
    <property type="entry name" value="Y1_Tnp"/>
    <property type="match status" value="1"/>
</dbReference>
<accession>A0A1F5N8L0</accession>
<dbReference type="STRING" id="1817821.A2717_00500"/>
<dbReference type="InterPro" id="IPR036515">
    <property type="entry name" value="Transposase_17_sf"/>
</dbReference>
<name>A0A1F5N8L0_9BACT</name>
<evidence type="ECO:0000259" key="1">
    <source>
        <dbReference type="SMART" id="SM01321"/>
    </source>
</evidence>
<dbReference type="PANTHER" id="PTHR34322:SF2">
    <property type="entry name" value="TRANSPOSASE IS200-LIKE DOMAIN-CONTAINING PROTEIN"/>
    <property type="match status" value="1"/>
</dbReference>
<dbReference type="GO" id="GO:0006313">
    <property type="term" value="P:DNA transposition"/>
    <property type="evidence" value="ECO:0007669"/>
    <property type="project" value="InterPro"/>
</dbReference>
<dbReference type="PANTHER" id="PTHR34322">
    <property type="entry name" value="TRANSPOSASE, Y1_TNP DOMAIN-CONTAINING"/>
    <property type="match status" value="1"/>
</dbReference>